<dbReference type="RefSeq" id="WP_095510948.1">
    <property type="nucleotide sequence ID" value="NZ_MQWD01000001.1"/>
</dbReference>
<keyword evidence="3" id="KW-1185">Reference proteome</keyword>
<dbReference type="AlphaFoldDB" id="A0A271J1F1"/>
<dbReference type="OrthoDB" id="1467719at2"/>
<organism evidence="2 3">
    <name type="scientific">Rubrivirga marina</name>
    <dbReference type="NCBI Taxonomy" id="1196024"/>
    <lineage>
        <taxon>Bacteria</taxon>
        <taxon>Pseudomonadati</taxon>
        <taxon>Rhodothermota</taxon>
        <taxon>Rhodothermia</taxon>
        <taxon>Rhodothermales</taxon>
        <taxon>Rubricoccaceae</taxon>
        <taxon>Rubrivirga</taxon>
    </lineage>
</organism>
<protein>
    <recommendedName>
        <fullName evidence="4">Septum formation initiator</fullName>
    </recommendedName>
</protein>
<dbReference type="InterPro" id="IPR007060">
    <property type="entry name" value="FtsL/DivIC"/>
</dbReference>
<evidence type="ECO:0000313" key="3">
    <source>
        <dbReference type="Proteomes" id="UP000216339"/>
    </source>
</evidence>
<evidence type="ECO:0000313" key="2">
    <source>
        <dbReference type="EMBL" id="PAP77283.1"/>
    </source>
</evidence>
<evidence type="ECO:0008006" key="4">
    <source>
        <dbReference type="Google" id="ProtNLM"/>
    </source>
</evidence>
<keyword evidence="1" id="KW-0175">Coiled coil</keyword>
<feature type="coiled-coil region" evidence="1">
    <location>
        <begin position="32"/>
        <end position="66"/>
    </location>
</feature>
<name>A0A271J1F1_9BACT</name>
<gene>
    <name evidence="2" type="ORF">BSZ37_12980</name>
</gene>
<dbReference type="Proteomes" id="UP000216339">
    <property type="component" value="Unassembled WGS sequence"/>
</dbReference>
<dbReference type="Pfam" id="PF04977">
    <property type="entry name" value="DivIC"/>
    <property type="match status" value="1"/>
</dbReference>
<dbReference type="EMBL" id="MQWD01000001">
    <property type="protein sequence ID" value="PAP77283.1"/>
    <property type="molecule type" value="Genomic_DNA"/>
</dbReference>
<reference evidence="2 3" key="1">
    <citation type="submission" date="2016-11" db="EMBL/GenBank/DDBJ databases">
        <title>Study of marine rhodopsin-containing bacteria.</title>
        <authorList>
            <person name="Yoshizawa S."/>
            <person name="Kumagai Y."/>
            <person name="Kogure K."/>
        </authorList>
    </citation>
    <scope>NUCLEOTIDE SEQUENCE [LARGE SCALE GENOMIC DNA]</scope>
    <source>
        <strain evidence="2 3">SAORIC-28</strain>
    </source>
</reference>
<accession>A0A271J1F1</accession>
<sequence>MSKRFRRNVLIAGVIGLGLWVAFFDSHSVYRRASYAHELDRLTVENQRLAKENETLEARLDAGLDDVTLERVAREEYGMRRPGERVYRVEASE</sequence>
<evidence type="ECO:0000256" key="1">
    <source>
        <dbReference type="SAM" id="Coils"/>
    </source>
</evidence>
<proteinExistence type="predicted"/>
<comment type="caution">
    <text evidence="2">The sequence shown here is derived from an EMBL/GenBank/DDBJ whole genome shotgun (WGS) entry which is preliminary data.</text>
</comment>